<proteinExistence type="predicted"/>
<evidence type="ECO:0000313" key="1">
    <source>
        <dbReference type="EMBL" id="QIZ77062.1"/>
    </source>
</evidence>
<dbReference type="KEGG" id="fes:HER31_09300"/>
<organism evidence="1 2">
    <name type="scientific">Ferrimonas lipolytica</name>
    <dbReference type="NCBI Taxonomy" id="2724191"/>
    <lineage>
        <taxon>Bacteria</taxon>
        <taxon>Pseudomonadati</taxon>
        <taxon>Pseudomonadota</taxon>
        <taxon>Gammaproteobacteria</taxon>
        <taxon>Alteromonadales</taxon>
        <taxon>Ferrimonadaceae</taxon>
        <taxon>Ferrimonas</taxon>
    </lineage>
</organism>
<name>A0A6H1UGZ3_9GAMM</name>
<gene>
    <name evidence="1" type="ORF">HER31_09300</name>
</gene>
<dbReference type="SUPFAM" id="SSF55961">
    <property type="entry name" value="Bet v1-like"/>
    <property type="match status" value="1"/>
</dbReference>
<keyword evidence="2" id="KW-1185">Reference proteome</keyword>
<dbReference type="Pfam" id="PF10604">
    <property type="entry name" value="Polyketide_cyc2"/>
    <property type="match status" value="1"/>
</dbReference>
<dbReference type="InterPro" id="IPR023393">
    <property type="entry name" value="START-like_dom_sf"/>
</dbReference>
<dbReference type="RefSeq" id="WP_168660323.1">
    <property type="nucleotide sequence ID" value="NZ_CP051180.1"/>
</dbReference>
<reference evidence="1 2" key="1">
    <citation type="submission" date="2020-04" db="EMBL/GenBank/DDBJ databases">
        <title>Ferrimonas sp. S7 isolated from sea water.</title>
        <authorList>
            <person name="Bae S.S."/>
            <person name="Baek K."/>
        </authorList>
    </citation>
    <scope>NUCLEOTIDE SEQUENCE [LARGE SCALE GENOMIC DNA]</scope>
    <source>
        <strain evidence="1 2">S7</strain>
    </source>
</reference>
<dbReference type="Gene3D" id="3.30.530.20">
    <property type="match status" value="1"/>
</dbReference>
<sequence>MELVNIKVWVNGSAAKIMPVLLDHQNLSRFFSARFAVLQSAAAGQPSGGVGTIRAVTSMGKTFNEQVIGLTETKLTYRIVGAAPLKNHLGVIRLLPTANKLVTELHYVISGTSSNWVPTALIGWLLRGDISKAMAKLKDHFDAD</sequence>
<accession>A0A6H1UGZ3</accession>
<dbReference type="EMBL" id="CP051180">
    <property type="protein sequence ID" value="QIZ77062.1"/>
    <property type="molecule type" value="Genomic_DNA"/>
</dbReference>
<evidence type="ECO:0000313" key="2">
    <source>
        <dbReference type="Proteomes" id="UP000501602"/>
    </source>
</evidence>
<dbReference type="CDD" id="cd07821">
    <property type="entry name" value="PYR_PYL_RCAR_like"/>
    <property type="match status" value="1"/>
</dbReference>
<dbReference type="AlphaFoldDB" id="A0A6H1UGZ3"/>
<dbReference type="Proteomes" id="UP000501602">
    <property type="component" value="Chromosome"/>
</dbReference>
<protein>
    <submittedName>
        <fullName evidence="1">SRPBCC family protein</fullName>
    </submittedName>
</protein>
<dbReference type="InterPro" id="IPR019587">
    <property type="entry name" value="Polyketide_cyclase/dehydratase"/>
</dbReference>